<organism evidence="1 2">
    <name type="scientific">Linum tenue</name>
    <dbReference type="NCBI Taxonomy" id="586396"/>
    <lineage>
        <taxon>Eukaryota</taxon>
        <taxon>Viridiplantae</taxon>
        <taxon>Streptophyta</taxon>
        <taxon>Embryophyta</taxon>
        <taxon>Tracheophyta</taxon>
        <taxon>Spermatophyta</taxon>
        <taxon>Magnoliopsida</taxon>
        <taxon>eudicotyledons</taxon>
        <taxon>Gunneridae</taxon>
        <taxon>Pentapetalae</taxon>
        <taxon>rosids</taxon>
        <taxon>fabids</taxon>
        <taxon>Malpighiales</taxon>
        <taxon>Linaceae</taxon>
        <taxon>Linum</taxon>
    </lineage>
</organism>
<reference evidence="1" key="1">
    <citation type="submission" date="2022-08" db="EMBL/GenBank/DDBJ databases">
        <authorList>
            <person name="Gutierrez-Valencia J."/>
        </authorList>
    </citation>
    <scope>NUCLEOTIDE SEQUENCE</scope>
</reference>
<comment type="caution">
    <text evidence="1">The sequence shown here is derived from an EMBL/GenBank/DDBJ whole genome shotgun (WGS) entry which is preliminary data.</text>
</comment>
<evidence type="ECO:0000313" key="2">
    <source>
        <dbReference type="Proteomes" id="UP001154282"/>
    </source>
</evidence>
<dbReference type="Proteomes" id="UP001154282">
    <property type="component" value="Unassembled WGS sequence"/>
</dbReference>
<sequence length="93" mass="11094">HHSSFSFFPCFFFSPVFRFQSRQTPSSPTIPSDGNERQPVRLRIRRRAGVGAERVDRRLQDLLVTGMLRFRYPRRLRSGGGRRRRRHLPLRRS</sequence>
<feature type="non-terminal residue" evidence="1">
    <location>
        <position position="1"/>
    </location>
</feature>
<name>A0AAV0HMN8_9ROSI</name>
<dbReference type="AlphaFoldDB" id="A0AAV0HMN8"/>
<evidence type="ECO:0000313" key="1">
    <source>
        <dbReference type="EMBL" id="CAI0386248.1"/>
    </source>
</evidence>
<gene>
    <name evidence="1" type="ORF">LITE_LOCUS5065</name>
</gene>
<keyword evidence="2" id="KW-1185">Reference proteome</keyword>
<dbReference type="EMBL" id="CAMGYJ010000002">
    <property type="protein sequence ID" value="CAI0386248.1"/>
    <property type="molecule type" value="Genomic_DNA"/>
</dbReference>
<protein>
    <submittedName>
        <fullName evidence="1">Uncharacterized protein</fullName>
    </submittedName>
</protein>
<proteinExistence type="predicted"/>
<accession>A0AAV0HMN8</accession>